<dbReference type="Proteomes" id="UP000031419">
    <property type="component" value="Unassembled WGS sequence"/>
</dbReference>
<sequence length="88" mass="9128">MSEPRPALVLHITGTSHPLHVALAPQEAEALRESLTELLGSGVAKAVATADGGHFFVNFAHVATAHIEQTRSDTHAYGAPSRGTGFSG</sequence>
<accession>A0A073AW17</accession>
<name>A0A073AW17_9PSEU</name>
<proteinExistence type="predicted"/>
<dbReference type="AlphaFoldDB" id="A0A073AW17"/>
<keyword evidence="2" id="KW-1185">Reference proteome</keyword>
<comment type="caution">
    <text evidence="1">The sequence shown here is derived from an EMBL/GenBank/DDBJ whole genome shotgun (WGS) entry which is preliminary data.</text>
</comment>
<protein>
    <submittedName>
        <fullName evidence="1">Uncharacterized protein</fullName>
    </submittedName>
</protein>
<dbReference type="RefSeq" id="WP_029720388.1">
    <property type="nucleotide sequence ID" value="NZ_JAJUIW010000023.1"/>
</dbReference>
<dbReference type="OrthoDB" id="3697269at2"/>
<organism evidence="1 2">
    <name type="scientific">Saccharopolyspora rectivirgula</name>
    <dbReference type="NCBI Taxonomy" id="28042"/>
    <lineage>
        <taxon>Bacteria</taxon>
        <taxon>Bacillati</taxon>
        <taxon>Actinomycetota</taxon>
        <taxon>Actinomycetes</taxon>
        <taxon>Pseudonocardiales</taxon>
        <taxon>Pseudonocardiaceae</taxon>
        <taxon>Saccharopolyspora</taxon>
    </lineage>
</organism>
<evidence type="ECO:0000313" key="2">
    <source>
        <dbReference type="Proteomes" id="UP000031419"/>
    </source>
</evidence>
<gene>
    <name evidence="1" type="ORF">GU90_14415</name>
</gene>
<evidence type="ECO:0000313" key="1">
    <source>
        <dbReference type="EMBL" id="KEI43541.1"/>
    </source>
</evidence>
<dbReference type="EMBL" id="JNVU01000037">
    <property type="protein sequence ID" value="KEI43541.1"/>
    <property type="molecule type" value="Genomic_DNA"/>
</dbReference>
<dbReference type="eggNOG" id="ENOG5031TN2">
    <property type="taxonomic scope" value="Bacteria"/>
</dbReference>
<reference evidence="1 2" key="1">
    <citation type="submission" date="2014-06" db="EMBL/GenBank/DDBJ databases">
        <title>Saccharopolyspora rectivirgula DSM-43113 Genome sequencing.</title>
        <authorList>
            <person name="Barrera C."/>
            <person name="Millon L."/>
            <person name="Rognon B."/>
            <person name="Zaugg C."/>
            <person name="Monod M."/>
        </authorList>
    </citation>
    <scope>NUCLEOTIDE SEQUENCE [LARGE SCALE GENOMIC DNA]</scope>
    <source>
        <strain evidence="1 2">DSM 43113</strain>
    </source>
</reference>